<dbReference type="STRING" id="37992.A0A4Z0Y674"/>
<evidence type="ECO:0000256" key="1">
    <source>
        <dbReference type="SAM" id="MobiDB-lite"/>
    </source>
</evidence>
<keyword evidence="3" id="KW-1185">Reference proteome</keyword>
<proteinExistence type="predicted"/>
<dbReference type="AlphaFoldDB" id="A0A4Z0Y674"/>
<feature type="compositionally biased region" description="Low complexity" evidence="1">
    <location>
        <begin position="294"/>
        <end position="309"/>
    </location>
</feature>
<feature type="region of interest" description="Disordered" evidence="1">
    <location>
        <begin position="232"/>
        <end position="309"/>
    </location>
</feature>
<name>A0A4Z0Y674_9PEZI</name>
<protein>
    <submittedName>
        <fullName evidence="2">Uncharacterized protein</fullName>
    </submittedName>
</protein>
<organism evidence="2 3">
    <name type="scientific">Xylaria hypoxylon</name>
    <dbReference type="NCBI Taxonomy" id="37992"/>
    <lineage>
        <taxon>Eukaryota</taxon>
        <taxon>Fungi</taxon>
        <taxon>Dikarya</taxon>
        <taxon>Ascomycota</taxon>
        <taxon>Pezizomycotina</taxon>
        <taxon>Sordariomycetes</taxon>
        <taxon>Xylariomycetidae</taxon>
        <taxon>Xylariales</taxon>
        <taxon>Xylariaceae</taxon>
        <taxon>Xylaria</taxon>
    </lineage>
</organism>
<sequence length="309" mass="34223">MKVTQVLDLFLSVCRVSDAHSHLVARDDGNDNHQPDSQTIASYQKSGTCMYYYNSQQPNWNKGLFPCIKYCEDNGGHGYTECDLSGYNDIDIENNHGFPKYVDDDGYPWVPAHCKCENEAVEWLAGEIVEVVVEMLQHLDNIICAIFLSAIQTIADIGLDFIPGKIALKGTEDVIRYAKSAYENGMTGANYYTNWVGDTCDVSGWNFDLESMFMDMVFAPDSMMGDGVSSTGCVLKSKDKSKCRDRRSEPDPMTSSKIHKGTSTTTKHKPTTTQDTTTKTQYPPTMTGGDDKPTTTITSKTTSTTSMST</sequence>
<dbReference type="EMBL" id="SKBN01000399">
    <property type="protein sequence ID" value="TGJ78377.1"/>
    <property type="molecule type" value="Genomic_DNA"/>
</dbReference>
<feature type="compositionally biased region" description="Low complexity" evidence="1">
    <location>
        <begin position="261"/>
        <end position="287"/>
    </location>
</feature>
<gene>
    <name evidence="2" type="ORF">E0Z10_g10385</name>
</gene>
<accession>A0A4Z0Y674</accession>
<comment type="caution">
    <text evidence="2">The sequence shown here is derived from an EMBL/GenBank/DDBJ whole genome shotgun (WGS) entry which is preliminary data.</text>
</comment>
<dbReference type="Proteomes" id="UP000297716">
    <property type="component" value="Unassembled WGS sequence"/>
</dbReference>
<dbReference type="OrthoDB" id="73875at2759"/>
<evidence type="ECO:0000313" key="3">
    <source>
        <dbReference type="Proteomes" id="UP000297716"/>
    </source>
</evidence>
<evidence type="ECO:0000313" key="2">
    <source>
        <dbReference type="EMBL" id="TGJ78377.1"/>
    </source>
</evidence>
<feature type="compositionally biased region" description="Basic and acidic residues" evidence="1">
    <location>
        <begin position="236"/>
        <end position="250"/>
    </location>
</feature>
<reference evidence="2 3" key="1">
    <citation type="submission" date="2019-03" db="EMBL/GenBank/DDBJ databases">
        <title>Draft genome sequence of Xylaria hypoxylon DSM 108379, a ubiquitous saprotrophic-parasitic fungi on hardwood.</title>
        <authorList>
            <person name="Buettner E."/>
            <person name="Leonhardt S."/>
            <person name="Gebauer A.M."/>
            <person name="Liers C."/>
            <person name="Hofrichter M."/>
            <person name="Kellner H."/>
        </authorList>
    </citation>
    <scope>NUCLEOTIDE SEQUENCE [LARGE SCALE GENOMIC DNA]</scope>
    <source>
        <strain evidence="2 3">DSM 108379</strain>
    </source>
</reference>